<organism evidence="4 5">
    <name type="scientific">Allocatelliglobosispora scoriae</name>
    <dbReference type="NCBI Taxonomy" id="643052"/>
    <lineage>
        <taxon>Bacteria</taxon>
        <taxon>Bacillati</taxon>
        <taxon>Actinomycetota</taxon>
        <taxon>Actinomycetes</taxon>
        <taxon>Micromonosporales</taxon>
        <taxon>Micromonosporaceae</taxon>
        <taxon>Allocatelliglobosispora</taxon>
    </lineage>
</organism>
<dbReference type="InterPro" id="IPR050641">
    <property type="entry name" value="RIFMO-like"/>
</dbReference>
<evidence type="ECO:0000256" key="2">
    <source>
        <dbReference type="ARBA" id="ARBA00022827"/>
    </source>
</evidence>
<keyword evidence="1" id="KW-0285">Flavoprotein</keyword>
<dbReference type="AlphaFoldDB" id="A0A841C2V3"/>
<dbReference type="PRINTS" id="PR00420">
    <property type="entry name" value="RNGMNOXGNASE"/>
</dbReference>
<dbReference type="InterPro" id="IPR036188">
    <property type="entry name" value="FAD/NAD-bd_sf"/>
</dbReference>
<dbReference type="Pfam" id="PF21274">
    <property type="entry name" value="Rng_hyd_C"/>
    <property type="match status" value="1"/>
</dbReference>
<dbReference type="SUPFAM" id="SSF51905">
    <property type="entry name" value="FAD/NAD(P)-binding domain"/>
    <property type="match status" value="1"/>
</dbReference>
<feature type="domain" description="FAD-binding" evidence="3">
    <location>
        <begin position="9"/>
        <end position="352"/>
    </location>
</feature>
<sequence length="528" mass="57326">MTAPTPTEPILIVGCGPVGATLALQLAQFGVPSLVVDRAVAATPYPKMDFVNARSMELLHRLGVGPAIRERGVPPRFDFTFHWYTSLAEPPLAVWNYPSVDQQRDTIRRVNDGTMPAEPYQRLTGSILEEILRDAVRDHPLIELREGWTFRSLAQDDNVVIARLTDPDGQQHELRAAYAIGCDGAGSAVRNAADIGVDLIGPTSQHCDVYFRSDDPLLRAHGRYFLGIHTGGVMLVSRDEEAVWTATFPYEGEPPTDPLAVVQQRLGAPIRFDEVMAVAHWEGRLGVATTYRSGRVILAGDAAHQFYPTGGHGANTGLADAVDLAWKLAGVVQGWGGAGLLTAYETERRPVALINRELSFNLLEVWRRFPALAAVGATRAQLAGFLDQDAYQIDNLGIHFGARYTSPIVVPDGGPEPAWDWRRVTPEVWPGMRVPGLFLGDGEHLFDRLGAGFAVLDQTPDAAGAALVAAAQRRGVPIRHVTVDDDGCRKVIGAPLTLIRPDQHVAWHGDPGEVTEEALLDIVCGIVT</sequence>
<evidence type="ECO:0000256" key="1">
    <source>
        <dbReference type="ARBA" id="ARBA00022630"/>
    </source>
</evidence>
<dbReference type="Gene3D" id="3.30.9.10">
    <property type="entry name" value="D-Amino Acid Oxidase, subunit A, domain 2"/>
    <property type="match status" value="1"/>
</dbReference>
<comment type="caution">
    <text evidence="4">The sequence shown here is derived from an EMBL/GenBank/DDBJ whole genome shotgun (WGS) entry which is preliminary data.</text>
</comment>
<protein>
    <submittedName>
        <fullName evidence="4">2-polyprenyl-6-methoxyphenol hydroxylase-like FAD-dependent oxidoreductase</fullName>
    </submittedName>
</protein>
<accession>A0A841C2V3</accession>
<gene>
    <name evidence="4" type="ORF">F4553_007073</name>
</gene>
<dbReference type="GO" id="GO:0016709">
    <property type="term" value="F:oxidoreductase activity, acting on paired donors, with incorporation or reduction of molecular oxygen, NAD(P)H as one donor, and incorporation of one atom of oxygen"/>
    <property type="evidence" value="ECO:0007669"/>
    <property type="project" value="UniProtKB-ARBA"/>
</dbReference>
<dbReference type="Pfam" id="PF01494">
    <property type="entry name" value="FAD_binding_3"/>
    <property type="match status" value="1"/>
</dbReference>
<reference evidence="4 5" key="1">
    <citation type="submission" date="2020-08" db="EMBL/GenBank/DDBJ databases">
        <title>Sequencing the genomes of 1000 actinobacteria strains.</title>
        <authorList>
            <person name="Klenk H.-P."/>
        </authorList>
    </citation>
    <scope>NUCLEOTIDE SEQUENCE [LARGE SCALE GENOMIC DNA]</scope>
    <source>
        <strain evidence="4 5">DSM 45362</strain>
    </source>
</reference>
<dbReference type="EMBL" id="JACHMN010000003">
    <property type="protein sequence ID" value="MBB5873639.1"/>
    <property type="molecule type" value="Genomic_DNA"/>
</dbReference>
<dbReference type="InterPro" id="IPR002938">
    <property type="entry name" value="FAD-bd"/>
</dbReference>
<evidence type="ECO:0000259" key="3">
    <source>
        <dbReference type="Pfam" id="PF01494"/>
    </source>
</evidence>
<keyword evidence="5" id="KW-1185">Reference proteome</keyword>
<dbReference type="PANTHER" id="PTHR43004:SF21">
    <property type="entry name" value="FAD-BINDING DOMAIN-CONTAINING PROTEIN-RELATED"/>
    <property type="match status" value="1"/>
</dbReference>
<dbReference type="GO" id="GO:0071949">
    <property type="term" value="F:FAD binding"/>
    <property type="evidence" value="ECO:0007669"/>
    <property type="project" value="InterPro"/>
</dbReference>
<dbReference type="Proteomes" id="UP000587527">
    <property type="component" value="Unassembled WGS sequence"/>
</dbReference>
<evidence type="ECO:0000313" key="4">
    <source>
        <dbReference type="EMBL" id="MBB5873639.1"/>
    </source>
</evidence>
<keyword evidence="2" id="KW-0274">FAD</keyword>
<proteinExistence type="predicted"/>
<dbReference type="Gene3D" id="3.40.30.120">
    <property type="match status" value="1"/>
</dbReference>
<name>A0A841C2V3_9ACTN</name>
<dbReference type="PANTHER" id="PTHR43004">
    <property type="entry name" value="TRK SYSTEM POTASSIUM UPTAKE PROTEIN"/>
    <property type="match status" value="1"/>
</dbReference>
<evidence type="ECO:0000313" key="5">
    <source>
        <dbReference type="Proteomes" id="UP000587527"/>
    </source>
</evidence>
<dbReference type="RefSeq" id="WP_221470605.1">
    <property type="nucleotide sequence ID" value="NZ_JACHMN010000003.1"/>
</dbReference>
<dbReference type="Gene3D" id="3.50.50.60">
    <property type="entry name" value="FAD/NAD(P)-binding domain"/>
    <property type="match status" value="1"/>
</dbReference>